<dbReference type="AlphaFoldDB" id="A0A8R1DGA2"/>
<dbReference type="Pfam" id="PF00102">
    <property type="entry name" value="Y_phosphatase"/>
    <property type="match status" value="1"/>
</dbReference>
<evidence type="ECO:0008006" key="6">
    <source>
        <dbReference type="Google" id="ProtNLM"/>
    </source>
</evidence>
<evidence type="ECO:0000259" key="3">
    <source>
        <dbReference type="PROSITE" id="PS50056"/>
    </source>
</evidence>
<keyword evidence="5" id="KW-1185">Reference proteome</keyword>
<feature type="domain" description="Tyrosine-protein phosphatase" evidence="2">
    <location>
        <begin position="100"/>
        <end position="333"/>
    </location>
</feature>
<dbReference type="CDD" id="cd00047">
    <property type="entry name" value="PTPc"/>
    <property type="match status" value="1"/>
</dbReference>
<sequence length="386" mass="43696">MSGGKKGAKDKKKQEKVSKSNSKGSAEQHEPSGDAVKTPATQQQDQTFENARAGIVGTVGWMTQTETKSTGLSGYLKRTPFDRPSEAQSQAQKTYAFTANPDRNRNPNFPLYDKTRVRLKIEQETDNNYINASYVSCPPCDRKWIVAQHPMEQFYEDFWKMVFYEEVDVIVALFSPDEGLPMYFPTVKGAYFNHGTFFVHCWKMAQPTGKNQATSYTIEVLPQGCSNSRFTTILHYPYWPKGQVPCSPKVILKAIQALDPGNKVKAKSKCLIHSSDGINRPACFVMIDYMVELMFRNNVVDIPELITQIRTQRGGAFDNRIYLLYALYVVIDYVKIRLTKYQSAPEVLKEIQRLQKTMRRDFAGITAKEQGTGVSGKVPKSDVTVE</sequence>
<proteinExistence type="predicted"/>
<evidence type="ECO:0000313" key="4">
    <source>
        <dbReference type="EnsemblMetazoa" id="CJA01959.1"/>
    </source>
</evidence>
<dbReference type="Gene3D" id="3.90.190.10">
    <property type="entry name" value="Protein tyrosine phosphatase superfamily"/>
    <property type="match status" value="1"/>
</dbReference>
<dbReference type="InterPro" id="IPR000387">
    <property type="entry name" value="Tyr_Pase_dom"/>
</dbReference>
<dbReference type="GO" id="GO:0004725">
    <property type="term" value="F:protein tyrosine phosphatase activity"/>
    <property type="evidence" value="ECO:0007669"/>
    <property type="project" value="InterPro"/>
</dbReference>
<dbReference type="PROSITE" id="PS50055">
    <property type="entry name" value="TYR_PHOSPHATASE_PTP"/>
    <property type="match status" value="1"/>
</dbReference>
<dbReference type="PANTHER" id="PTHR23219:SF18">
    <property type="entry name" value="TYROSINE-PROTEIN PHOSPHATASE DOMAIN-CONTAINING PROTEIN-RELATED"/>
    <property type="match status" value="1"/>
</dbReference>
<organism evidence="4 5">
    <name type="scientific">Caenorhabditis japonica</name>
    <dbReference type="NCBI Taxonomy" id="281687"/>
    <lineage>
        <taxon>Eukaryota</taxon>
        <taxon>Metazoa</taxon>
        <taxon>Ecdysozoa</taxon>
        <taxon>Nematoda</taxon>
        <taxon>Chromadorea</taxon>
        <taxon>Rhabditida</taxon>
        <taxon>Rhabditina</taxon>
        <taxon>Rhabditomorpha</taxon>
        <taxon>Rhabditoidea</taxon>
        <taxon>Rhabditidae</taxon>
        <taxon>Peloderinae</taxon>
        <taxon>Caenorhabditis</taxon>
    </lineage>
</organism>
<dbReference type="PANTHER" id="PTHR23219">
    <property type="entry name" value="TYROSINE-PROTEIN PHOSPHATASE C15H7.3-RELATED"/>
    <property type="match status" value="1"/>
</dbReference>
<protein>
    <recommendedName>
        <fullName evidence="6">Tyrosine phosphatase</fullName>
    </recommendedName>
</protein>
<evidence type="ECO:0000259" key="2">
    <source>
        <dbReference type="PROSITE" id="PS50055"/>
    </source>
</evidence>
<dbReference type="OMA" id="FFVHCWK"/>
<name>A0A8R1DGA2_CAEJA</name>
<dbReference type="SMART" id="SM00404">
    <property type="entry name" value="PTPc_motif"/>
    <property type="match status" value="1"/>
</dbReference>
<dbReference type="PROSITE" id="PS50056">
    <property type="entry name" value="TYR_PHOSPHATASE_2"/>
    <property type="match status" value="1"/>
</dbReference>
<dbReference type="PRINTS" id="PR00700">
    <property type="entry name" value="PRTYPHPHTASE"/>
</dbReference>
<dbReference type="InterPro" id="IPR003595">
    <property type="entry name" value="Tyr_Pase_cat"/>
</dbReference>
<dbReference type="EnsemblMetazoa" id="CJA01959.1">
    <property type="protein sequence ID" value="CJA01959.1"/>
    <property type="gene ID" value="WBGene00121163"/>
</dbReference>
<reference evidence="4" key="2">
    <citation type="submission" date="2022-06" db="UniProtKB">
        <authorList>
            <consortium name="EnsemblMetazoa"/>
        </authorList>
    </citation>
    <scope>IDENTIFICATION</scope>
    <source>
        <strain evidence="4">DF5081</strain>
    </source>
</reference>
<evidence type="ECO:0000313" key="5">
    <source>
        <dbReference type="Proteomes" id="UP000005237"/>
    </source>
</evidence>
<feature type="region of interest" description="Disordered" evidence="1">
    <location>
        <begin position="1"/>
        <end position="46"/>
    </location>
</feature>
<accession>A0A8R1DGA2</accession>
<dbReference type="InterPro" id="IPR029021">
    <property type="entry name" value="Prot-tyrosine_phosphatase-like"/>
</dbReference>
<dbReference type="Proteomes" id="UP000005237">
    <property type="component" value="Unassembled WGS sequence"/>
</dbReference>
<feature type="compositionally biased region" description="Basic residues" evidence="1">
    <location>
        <begin position="1"/>
        <end position="11"/>
    </location>
</feature>
<dbReference type="SMART" id="SM00194">
    <property type="entry name" value="PTPc"/>
    <property type="match status" value="1"/>
</dbReference>
<reference evidence="5" key="1">
    <citation type="submission" date="2010-08" db="EMBL/GenBank/DDBJ databases">
        <authorList>
            <consortium name="Caenorhabditis japonica Sequencing Consortium"/>
            <person name="Wilson R.K."/>
        </authorList>
    </citation>
    <scope>NUCLEOTIDE SEQUENCE [LARGE SCALE GENOMIC DNA]</scope>
    <source>
        <strain evidence="5">DF5081</strain>
    </source>
</reference>
<dbReference type="InterPro" id="IPR000242">
    <property type="entry name" value="PTP_cat"/>
</dbReference>
<evidence type="ECO:0000256" key="1">
    <source>
        <dbReference type="SAM" id="MobiDB-lite"/>
    </source>
</evidence>
<dbReference type="SUPFAM" id="SSF52799">
    <property type="entry name" value="(Phosphotyrosine protein) phosphatases II"/>
    <property type="match status" value="1"/>
</dbReference>
<feature type="domain" description="Tyrosine specific protein phosphatases" evidence="3">
    <location>
        <begin position="249"/>
        <end position="324"/>
    </location>
</feature>